<evidence type="ECO:0000313" key="11">
    <source>
        <dbReference type="Proteomes" id="UP000483432"/>
    </source>
</evidence>
<comment type="similarity">
    <text evidence="2">Belongs to the cation diffusion facilitator (CDF) transporter (TC 2.A.4) family.</text>
</comment>
<reference evidence="10 11" key="1">
    <citation type="submission" date="2019-09" db="EMBL/GenBank/DDBJ databases">
        <title>H2 Metabolism Revealed by Metagenomic Analysis in Subglacial Sediment of East Antarctica.</title>
        <authorList>
            <person name="Yang Z."/>
            <person name="Zhang Y."/>
            <person name="Lv Y."/>
            <person name="Yan W."/>
            <person name="Xiao X."/>
            <person name="Sun B."/>
            <person name="Ma H."/>
        </authorList>
    </citation>
    <scope>NUCLEOTIDE SEQUENCE [LARGE SCALE GENOMIC DNA]</scope>
    <source>
        <strain evidence="10">Bin2_2</strain>
    </source>
</reference>
<comment type="subcellular location">
    <subcellularLocation>
        <location evidence="1">Membrane</location>
        <topology evidence="1">Multi-pass membrane protein</topology>
    </subcellularLocation>
</comment>
<feature type="transmembrane region" description="Helical" evidence="7">
    <location>
        <begin position="154"/>
        <end position="173"/>
    </location>
</feature>
<dbReference type="GO" id="GO:0015086">
    <property type="term" value="F:cadmium ion transmembrane transporter activity"/>
    <property type="evidence" value="ECO:0007669"/>
    <property type="project" value="TreeGrafter"/>
</dbReference>
<sequence length="302" mass="33084">MLHASLKRYAWLSIAAALATIMLKGWAWWITGSVGLLSDALESFVNLAGAMMALAMLTLAAKPADDNHAHGHGKAEYFSSAFEGFLILIAAVAISYTAIERLLNPQPLEAVGIALVISVVASIINLATSRTLMNVGKKYKSITLEADAHHLMTDVWTSVGVIVGVGLVWLTGWLWLDPVIALLVALNILWTGWQLLQRSAAGLMDVSIPEDELQAIDAILDSYRKHGLKFHALRTRQAGTRAFITVHVLVPGAWTVQHGHDWSERIEADIRQVVTHVHITTHLEPIEDPVSLADQELDRHEV</sequence>
<dbReference type="InterPro" id="IPR036837">
    <property type="entry name" value="Cation_efflux_CTD_sf"/>
</dbReference>
<evidence type="ECO:0000313" key="10">
    <source>
        <dbReference type="EMBL" id="NDP48987.1"/>
    </source>
</evidence>
<accession>A0A7C9TCG5</accession>
<dbReference type="InterPro" id="IPR027469">
    <property type="entry name" value="Cation_efflux_TMD_sf"/>
</dbReference>
<dbReference type="InterPro" id="IPR058533">
    <property type="entry name" value="Cation_efflux_TM"/>
</dbReference>
<protein>
    <submittedName>
        <fullName evidence="10">Cation transporter</fullName>
    </submittedName>
</protein>
<dbReference type="AlphaFoldDB" id="A0A7C9TCG5"/>
<evidence type="ECO:0000259" key="8">
    <source>
        <dbReference type="Pfam" id="PF01545"/>
    </source>
</evidence>
<name>A0A7C9TCG5_9PROT</name>
<keyword evidence="3" id="KW-0813">Transport</keyword>
<evidence type="ECO:0000256" key="5">
    <source>
        <dbReference type="ARBA" id="ARBA00022989"/>
    </source>
</evidence>
<dbReference type="PANTHER" id="PTHR43840">
    <property type="entry name" value="MITOCHONDRIAL METAL TRANSPORTER 1-RELATED"/>
    <property type="match status" value="1"/>
</dbReference>
<comment type="caution">
    <text evidence="10">The sequence shown here is derived from an EMBL/GenBank/DDBJ whole genome shotgun (WGS) entry which is preliminary data.</text>
</comment>
<dbReference type="InterPro" id="IPR050291">
    <property type="entry name" value="CDF_Transporter"/>
</dbReference>
<evidence type="ECO:0000256" key="2">
    <source>
        <dbReference type="ARBA" id="ARBA00008114"/>
    </source>
</evidence>
<keyword evidence="4 7" id="KW-0812">Transmembrane</keyword>
<evidence type="ECO:0000256" key="7">
    <source>
        <dbReference type="SAM" id="Phobius"/>
    </source>
</evidence>
<dbReference type="InterPro" id="IPR002524">
    <property type="entry name" value="Cation_efflux"/>
</dbReference>
<feature type="transmembrane region" description="Helical" evidence="7">
    <location>
        <begin position="179"/>
        <end position="196"/>
    </location>
</feature>
<feature type="transmembrane region" description="Helical" evidence="7">
    <location>
        <begin position="111"/>
        <end position="133"/>
    </location>
</feature>
<dbReference type="GO" id="GO:0006882">
    <property type="term" value="P:intracellular zinc ion homeostasis"/>
    <property type="evidence" value="ECO:0007669"/>
    <property type="project" value="TreeGrafter"/>
</dbReference>
<feature type="transmembrane region" description="Helical" evidence="7">
    <location>
        <begin position="81"/>
        <end position="99"/>
    </location>
</feature>
<evidence type="ECO:0000256" key="1">
    <source>
        <dbReference type="ARBA" id="ARBA00004141"/>
    </source>
</evidence>
<dbReference type="Proteomes" id="UP000483432">
    <property type="component" value="Unassembled WGS sequence"/>
</dbReference>
<keyword evidence="5 7" id="KW-1133">Transmembrane helix</keyword>
<gene>
    <name evidence="10" type="ORF">GZ085_11515</name>
</gene>
<dbReference type="SUPFAM" id="SSF160240">
    <property type="entry name" value="Cation efflux protein cytoplasmic domain-like"/>
    <property type="match status" value="1"/>
</dbReference>
<evidence type="ECO:0000256" key="3">
    <source>
        <dbReference type="ARBA" id="ARBA00022448"/>
    </source>
</evidence>
<organism evidence="10 11">
    <name type="scientific">Sulfuriferula multivorans</name>
    <dbReference type="NCBI Taxonomy" id="1559896"/>
    <lineage>
        <taxon>Bacteria</taxon>
        <taxon>Pseudomonadati</taxon>
        <taxon>Pseudomonadota</taxon>
        <taxon>Betaproteobacteria</taxon>
        <taxon>Nitrosomonadales</taxon>
        <taxon>Sulfuricellaceae</taxon>
        <taxon>Sulfuriferula</taxon>
    </lineage>
</organism>
<dbReference type="Pfam" id="PF16916">
    <property type="entry name" value="ZT_dimer"/>
    <property type="match status" value="1"/>
</dbReference>
<dbReference type="Pfam" id="PF01545">
    <property type="entry name" value="Cation_efflux"/>
    <property type="match status" value="1"/>
</dbReference>
<dbReference type="GO" id="GO:0015093">
    <property type="term" value="F:ferrous iron transmembrane transporter activity"/>
    <property type="evidence" value="ECO:0007669"/>
    <property type="project" value="TreeGrafter"/>
</dbReference>
<dbReference type="NCBIfam" id="TIGR01297">
    <property type="entry name" value="CDF"/>
    <property type="match status" value="1"/>
</dbReference>
<proteinExistence type="inferred from homology"/>
<dbReference type="SUPFAM" id="SSF161111">
    <property type="entry name" value="Cation efflux protein transmembrane domain-like"/>
    <property type="match status" value="1"/>
</dbReference>
<dbReference type="EMBL" id="JAAFGW010000190">
    <property type="protein sequence ID" value="NDP48987.1"/>
    <property type="molecule type" value="Genomic_DNA"/>
</dbReference>
<dbReference type="Gene3D" id="1.20.1510.10">
    <property type="entry name" value="Cation efflux protein transmembrane domain"/>
    <property type="match status" value="1"/>
</dbReference>
<feature type="transmembrane region" description="Helical" evidence="7">
    <location>
        <begin position="9"/>
        <end position="31"/>
    </location>
</feature>
<dbReference type="InterPro" id="IPR027470">
    <property type="entry name" value="Cation_efflux_CTD"/>
</dbReference>
<evidence type="ECO:0000259" key="9">
    <source>
        <dbReference type="Pfam" id="PF16916"/>
    </source>
</evidence>
<dbReference type="GO" id="GO:0015341">
    <property type="term" value="F:zinc efflux antiporter activity"/>
    <property type="evidence" value="ECO:0007669"/>
    <property type="project" value="TreeGrafter"/>
</dbReference>
<keyword evidence="6 7" id="KW-0472">Membrane</keyword>
<dbReference type="Gene3D" id="3.30.70.1350">
    <property type="entry name" value="Cation efflux protein, cytoplasmic domain"/>
    <property type="match status" value="1"/>
</dbReference>
<feature type="domain" description="Cation efflux protein transmembrane" evidence="8">
    <location>
        <begin position="11"/>
        <end position="204"/>
    </location>
</feature>
<dbReference type="GO" id="GO:0005886">
    <property type="term" value="C:plasma membrane"/>
    <property type="evidence" value="ECO:0007669"/>
    <property type="project" value="TreeGrafter"/>
</dbReference>
<evidence type="ECO:0000256" key="4">
    <source>
        <dbReference type="ARBA" id="ARBA00022692"/>
    </source>
</evidence>
<feature type="transmembrane region" description="Helical" evidence="7">
    <location>
        <begin position="43"/>
        <end position="61"/>
    </location>
</feature>
<evidence type="ECO:0000256" key="6">
    <source>
        <dbReference type="ARBA" id="ARBA00023136"/>
    </source>
</evidence>
<dbReference type="PANTHER" id="PTHR43840:SF15">
    <property type="entry name" value="MITOCHONDRIAL METAL TRANSPORTER 1-RELATED"/>
    <property type="match status" value="1"/>
</dbReference>
<feature type="domain" description="Cation efflux protein cytoplasmic" evidence="9">
    <location>
        <begin position="209"/>
        <end position="285"/>
    </location>
</feature>
<dbReference type="FunFam" id="1.20.1510.10:FF:000001">
    <property type="entry name" value="Ferrous-iron efflux pump FieF"/>
    <property type="match status" value="1"/>
</dbReference>